<keyword evidence="2" id="KW-1185">Reference proteome</keyword>
<dbReference type="EMBL" id="APRZ01000011">
    <property type="protein sequence ID" value="ENX35350.1"/>
    <property type="molecule type" value="Genomic_DNA"/>
</dbReference>
<organism evidence="1 2">
    <name type="scientific">Acinetobacter colistiniresistens</name>
    <dbReference type="NCBI Taxonomy" id="280145"/>
    <lineage>
        <taxon>Bacteria</taxon>
        <taxon>Pseudomonadati</taxon>
        <taxon>Pseudomonadota</taxon>
        <taxon>Gammaproteobacteria</taxon>
        <taxon>Moraxellales</taxon>
        <taxon>Moraxellaceae</taxon>
        <taxon>Acinetobacter</taxon>
    </lineage>
</organism>
<dbReference type="PATRIC" id="fig|1217695.3.peg.989"/>
<accession>N9R9Q6</accession>
<protein>
    <recommendedName>
        <fullName evidence="3">DUF4882 domain-containing protein</fullName>
    </recommendedName>
</protein>
<reference evidence="1 2" key="1">
    <citation type="submission" date="2013-02" db="EMBL/GenBank/DDBJ databases">
        <title>The Genome Sequence of Acinetobacter sp. NIPH 1859.</title>
        <authorList>
            <consortium name="The Broad Institute Genome Sequencing Platform"/>
            <consortium name="The Broad Institute Genome Sequencing Center for Infectious Disease"/>
            <person name="Cerqueira G."/>
            <person name="Feldgarden M."/>
            <person name="Courvalin P."/>
            <person name="Perichon B."/>
            <person name="Grillot-Courvalin C."/>
            <person name="Clermont D."/>
            <person name="Rocha E."/>
            <person name="Yoon E.-J."/>
            <person name="Nemec A."/>
            <person name="Walker B."/>
            <person name="Young S.K."/>
            <person name="Zeng Q."/>
            <person name="Gargeya S."/>
            <person name="Fitzgerald M."/>
            <person name="Haas B."/>
            <person name="Abouelleil A."/>
            <person name="Alvarado L."/>
            <person name="Arachchi H.M."/>
            <person name="Berlin A.M."/>
            <person name="Chapman S.B."/>
            <person name="Dewar J."/>
            <person name="Goldberg J."/>
            <person name="Griggs A."/>
            <person name="Gujja S."/>
            <person name="Hansen M."/>
            <person name="Howarth C."/>
            <person name="Imamovic A."/>
            <person name="Larimer J."/>
            <person name="McCowan C."/>
            <person name="Murphy C."/>
            <person name="Neiman D."/>
            <person name="Pearson M."/>
            <person name="Priest M."/>
            <person name="Roberts A."/>
            <person name="Saif S."/>
            <person name="Shea T."/>
            <person name="Sisk P."/>
            <person name="Sykes S."/>
            <person name="Wortman J."/>
            <person name="Nusbaum C."/>
            <person name="Birren B."/>
        </authorList>
    </citation>
    <scope>NUCLEOTIDE SEQUENCE [LARGE SCALE GENOMIC DNA]</scope>
    <source>
        <strain evidence="1 2">NIPH 1859</strain>
    </source>
</reference>
<dbReference type="PROSITE" id="PS51257">
    <property type="entry name" value="PROKAR_LIPOPROTEIN"/>
    <property type="match status" value="1"/>
</dbReference>
<dbReference type="OrthoDB" id="6706525at2"/>
<name>N9R9Q6_9GAMM</name>
<evidence type="ECO:0008006" key="3">
    <source>
        <dbReference type="Google" id="ProtNLM"/>
    </source>
</evidence>
<comment type="caution">
    <text evidence="1">The sequence shown here is derived from an EMBL/GenBank/DDBJ whole genome shotgun (WGS) entry which is preliminary data.</text>
</comment>
<proteinExistence type="predicted"/>
<dbReference type="AlphaFoldDB" id="N9R9Q6"/>
<dbReference type="HOGENOM" id="CLU_076283_0_0_6"/>
<dbReference type="RefSeq" id="WP_005271098.1">
    <property type="nucleotide sequence ID" value="NZ_KB850194.1"/>
</dbReference>
<dbReference type="Proteomes" id="UP000013009">
    <property type="component" value="Unassembled WGS sequence"/>
</dbReference>
<evidence type="ECO:0000313" key="1">
    <source>
        <dbReference type="EMBL" id="ENX35350.1"/>
    </source>
</evidence>
<gene>
    <name evidence="1" type="ORF">F889_01018</name>
</gene>
<evidence type="ECO:0000313" key="2">
    <source>
        <dbReference type="Proteomes" id="UP000013009"/>
    </source>
</evidence>
<dbReference type="InterPro" id="IPR032620">
    <property type="entry name" value="DUF4882"/>
</dbReference>
<dbReference type="Pfam" id="PF16223">
    <property type="entry name" value="DUF4882"/>
    <property type="match status" value="1"/>
</dbReference>
<sequence length="328" mass="36418">MKKLSIFALSLALLGCGDNQNSSQNNTSTQTTATTSTSLSLRSFSQPQTCQYNFDATQQDYDDLWNNQNSDYLIGVFPTINGQKFSFTVTPPYFTDHYPEENITLNYFDFLSVSKKRLQTSSGNEGFRPPFLDSSGDLSLPNKGILALEMQIDIPAAPLNGGYYGEPRSSYFTDINFSGETDNGYIVKSLYSFAAGSADPDFGENPPFVLFTLDYQNSDNTEYSSAAYYYSKLTDYQSKYHRLGVYINQNTKQVGFIVNGVDQGYQGTIPAPLKNIGFDIRNWVGSDKDGTFSDKLAGLEFSSELITDRNALQFSYPQGTTDICGNVI</sequence>